<evidence type="ECO:0000259" key="8">
    <source>
        <dbReference type="PROSITE" id="PS51032"/>
    </source>
</evidence>
<dbReference type="AlphaFoldDB" id="A0AAV6LRX6"/>
<sequence>MGNAPSCSTMVKLPTNKRSDMELLGPSNQHLPKIVAVFAEGRRVDSKLKLQTTHGMACGCVGAGSSNSTSMEGSVEKQQHKEVSVSGSKVGKCKDRSRRRSFVGVRQRPSGKWVAEIKDTTHDIRMWLGTFKTAEEAATAYDEAARLLRGANTRTNFATHLKSTSALSFKIRNLLNQKVSLKRSSSKTSPTKLGPISEIEGAHSGLSFSTATNQEIHKTFDNADWSSACSGEVEVLGLRQFSHSWWHLPLGLNLEMDEPPDPLLTHQDRQVAEMSCDSEQLDLTSIPMCAVNGMSEYLGTTYDAFDSEGQIFCPS</sequence>
<evidence type="ECO:0000256" key="7">
    <source>
        <dbReference type="SAM" id="MobiDB-lite"/>
    </source>
</evidence>
<dbReference type="FunFam" id="3.30.730.10:FF:000005">
    <property type="entry name" value="ethylene-responsive transcription factor RAP2-11"/>
    <property type="match status" value="1"/>
</dbReference>
<evidence type="ECO:0000256" key="5">
    <source>
        <dbReference type="ARBA" id="ARBA00023242"/>
    </source>
</evidence>
<dbReference type="CDD" id="cd00018">
    <property type="entry name" value="AP2"/>
    <property type="match status" value="1"/>
</dbReference>
<keyword evidence="4" id="KW-0804">Transcription</keyword>
<dbReference type="Proteomes" id="UP000685013">
    <property type="component" value="Chromosome 20"/>
</dbReference>
<feature type="domain" description="AP2/ERF" evidence="8">
    <location>
        <begin position="101"/>
        <end position="158"/>
    </location>
</feature>
<keyword evidence="5" id="KW-0539">Nucleus</keyword>
<proteinExistence type="inferred from homology"/>
<feature type="compositionally biased region" description="Basic and acidic residues" evidence="7">
    <location>
        <begin position="74"/>
        <end position="83"/>
    </location>
</feature>
<dbReference type="GO" id="GO:0005634">
    <property type="term" value="C:nucleus"/>
    <property type="evidence" value="ECO:0007669"/>
    <property type="project" value="UniProtKB-SubCell"/>
</dbReference>
<evidence type="ECO:0000256" key="2">
    <source>
        <dbReference type="ARBA" id="ARBA00023015"/>
    </source>
</evidence>
<name>A0AAV6LRX6_9ROSI</name>
<dbReference type="InterPro" id="IPR050913">
    <property type="entry name" value="AP2/ERF_ERF"/>
</dbReference>
<dbReference type="PANTHER" id="PTHR31194:SF90">
    <property type="entry name" value="ETHYLENE-RESPONSIVE TRANSCRIPTION FACTOR RAP2-11"/>
    <property type="match status" value="1"/>
</dbReference>
<dbReference type="SMART" id="SM00380">
    <property type="entry name" value="AP2"/>
    <property type="match status" value="1"/>
</dbReference>
<evidence type="ECO:0000313" key="10">
    <source>
        <dbReference type="Proteomes" id="UP000685013"/>
    </source>
</evidence>
<reference evidence="9 10" key="1">
    <citation type="journal article" date="2021" name="Hortic Res">
        <title>The domestication of Cucurbita argyrosperma as revealed by the genome of its wild relative.</title>
        <authorList>
            <person name="Barrera-Redondo J."/>
            <person name="Sanchez-de la Vega G."/>
            <person name="Aguirre-Liguori J.A."/>
            <person name="Castellanos-Morales G."/>
            <person name="Gutierrez-Guerrero Y.T."/>
            <person name="Aguirre-Dugua X."/>
            <person name="Aguirre-Planter E."/>
            <person name="Tenaillon M.I."/>
            <person name="Lira-Saade R."/>
            <person name="Eguiarte L.E."/>
        </authorList>
    </citation>
    <scope>NUCLEOTIDE SEQUENCE [LARGE SCALE GENOMIC DNA]</scope>
    <source>
        <strain evidence="9">JBR-2021</strain>
    </source>
</reference>
<feature type="non-terminal residue" evidence="9">
    <location>
        <position position="1"/>
    </location>
</feature>
<keyword evidence="2" id="KW-0805">Transcription regulation</keyword>
<comment type="similarity">
    <text evidence="6">Belongs to the AP2/ERF transcription factor family. ERF subfamily.</text>
</comment>
<evidence type="ECO:0000256" key="6">
    <source>
        <dbReference type="ARBA" id="ARBA00024343"/>
    </source>
</evidence>
<dbReference type="GO" id="GO:0009877">
    <property type="term" value="P:nodulation"/>
    <property type="evidence" value="ECO:0007669"/>
    <property type="project" value="UniProtKB-ARBA"/>
</dbReference>
<keyword evidence="10" id="KW-1185">Reference proteome</keyword>
<gene>
    <name evidence="9" type="primary">ERN1</name>
    <name evidence="9" type="ORF">SDJN03_29230</name>
</gene>
<dbReference type="GO" id="GO:0003677">
    <property type="term" value="F:DNA binding"/>
    <property type="evidence" value="ECO:0007669"/>
    <property type="project" value="UniProtKB-KW"/>
</dbReference>
<dbReference type="PROSITE" id="PS51032">
    <property type="entry name" value="AP2_ERF"/>
    <property type="match status" value="1"/>
</dbReference>
<protein>
    <submittedName>
        <fullName evidence="9">Ethylene-responsive transcription factor ERN1</fullName>
    </submittedName>
</protein>
<evidence type="ECO:0000256" key="1">
    <source>
        <dbReference type="ARBA" id="ARBA00004123"/>
    </source>
</evidence>
<comment type="caution">
    <text evidence="9">The sequence shown here is derived from an EMBL/GenBank/DDBJ whole genome shotgun (WGS) entry which is preliminary data.</text>
</comment>
<dbReference type="EMBL" id="JAGKQH010000020">
    <property type="protein sequence ID" value="KAG6570315.1"/>
    <property type="molecule type" value="Genomic_DNA"/>
</dbReference>
<dbReference type="InterPro" id="IPR001471">
    <property type="entry name" value="AP2/ERF_dom"/>
</dbReference>
<evidence type="ECO:0000256" key="3">
    <source>
        <dbReference type="ARBA" id="ARBA00023125"/>
    </source>
</evidence>
<comment type="subcellular location">
    <subcellularLocation>
        <location evidence="1">Nucleus</location>
    </subcellularLocation>
</comment>
<evidence type="ECO:0000256" key="4">
    <source>
        <dbReference type="ARBA" id="ARBA00023163"/>
    </source>
</evidence>
<evidence type="ECO:0000313" key="9">
    <source>
        <dbReference type="EMBL" id="KAG6570315.1"/>
    </source>
</evidence>
<dbReference type="GO" id="GO:0003700">
    <property type="term" value="F:DNA-binding transcription factor activity"/>
    <property type="evidence" value="ECO:0007669"/>
    <property type="project" value="InterPro"/>
</dbReference>
<organism evidence="9 10">
    <name type="scientific">Cucurbita argyrosperma subsp. sororia</name>
    <dbReference type="NCBI Taxonomy" id="37648"/>
    <lineage>
        <taxon>Eukaryota</taxon>
        <taxon>Viridiplantae</taxon>
        <taxon>Streptophyta</taxon>
        <taxon>Embryophyta</taxon>
        <taxon>Tracheophyta</taxon>
        <taxon>Spermatophyta</taxon>
        <taxon>Magnoliopsida</taxon>
        <taxon>eudicotyledons</taxon>
        <taxon>Gunneridae</taxon>
        <taxon>Pentapetalae</taxon>
        <taxon>rosids</taxon>
        <taxon>fabids</taxon>
        <taxon>Cucurbitales</taxon>
        <taxon>Cucurbitaceae</taxon>
        <taxon>Cucurbiteae</taxon>
        <taxon>Cucurbita</taxon>
    </lineage>
</organism>
<accession>A0AAV6LRX6</accession>
<dbReference type="Pfam" id="PF00847">
    <property type="entry name" value="AP2"/>
    <property type="match status" value="1"/>
</dbReference>
<dbReference type="PANTHER" id="PTHR31194">
    <property type="entry name" value="SHN SHINE , DNA BINDING / TRANSCRIPTION FACTOR"/>
    <property type="match status" value="1"/>
</dbReference>
<feature type="region of interest" description="Disordered" evidence="7">
    <location>
        <begin position="69"/>
        <end position="91"/>
    </location>
</feature>
<keyword evidence="3" id="KW-0238">DNA-binding</keyword>